<sequence>MLVEAGAALAVVVCLALWHDRERVWVFLPPSLIHLAFDAAYRRRSLGAAVTRSRWFIKPLVAVVDPRKAGRVVASPIYADEVSPVWSAFWGANTPFLMHGNLAHRSQRKLAAFLLTPDFAEQARPHIRATCERWERRFDDGEWREVGMHALNELMWELIATLTTGEDTPDFRQTALDEIHHARTAGMAASTFGLHVLPPFARLARWRHPEFYAWEAFVRERIADQRSGARSTPILAKLCADMGSDSAAADGARASDDEVFGVIVALHMGGHHGPAAVTSWALFHLLRDHALLDEAKAKLDDDAHMAALLLEATRLYPAGVVSRFYRARANDDTLGVRRGESVVVPWYSFHRDEQINANAERFDPARKQAIGAFFPFGLGAHSCIGQRLVRPMFSEALRVLLGRLECRLDSRDLSFHAQLVTAEMDESMGGAMWARRPPAARE</sequence>
<proteinExistence type="inferred from homology"/>
<protein>
    <recommendedName>
        <fullName evidence="7">Cytochrome P450</fullName>
    </recommendedName>
</protein>
<comment type="cofactor">
    <cofactor evidence="1">
        <name>heme</name>
        <dbReference type="ChEBI" id="CHEBI:30413"/>
    </cofactor>
</comment>
<dbReference type="PANTHER" id="PTHR24305:SF166">
    <property type="entry name" value="CYTOCHROME P450 12A4, MITOCHONDRIAL-RELATED"/>
    <property type="match status" value="1"/>
</dbReference>
<reference evidence="5" key="1">
    <citation type="submission" date="2021-05" db="EMBL/GenBank/DDBJ databases">
        <title>The genome of the haptophyte Pavlova lutheri (Diacronema luteri, Pavlovales) - a model for lipid biosynthesis in eukaryotic algae.</title>
        <authorList>
            <person name="Hulatt C.J."/>
            <person name="Posewitz M.C."/>
        </authorList>
    </citation>
    <scope>NUCLEOTIDE SEQUENCE</scope>
    <source>
        <strain evidence="5">NIVA-4/92</strain>
    </source>
</reference>
<dbReference type="SUPFAM" id="SSF48264">
    <property type="entry name" value="Cytochrome P450"/>
    <property type="match status" value="1"/>
</dbReference>
<dbReference type="OrthoDB" id="2789670at2759"/>
<dbReference type="AlphaFoldDB" id="A0A8J5XUT7"/>
<dbReference type="Gene3D" id="1.10.630.10">
    <property type="entry name" value="Cytochrome P450"/>
    <property type="match status" value="1"/>
</dbReference>
<dbReference type="EMBL" id="JAGTXO010000009">
    <property type="protein sequence ID" value="KAG8465820.1"/>
    <property type="molecule type" value="Genomic_DNA"/>
</dbReference>
<evidence type="ECO:0000313" key="5">
    <source>
        <dbReference type="EMBL" id="KAG8465820.1"/>
    </source>
</evidence>
<evidence type="ECO:0000256" key="2">
    <source>
        <dbReference type="ARBA" id="ARBA00010617"/>
    </source>
</evidence>
<evidence type="ECO:0000313" key="6">
    <source>
        <dbReference type="Proteomes" id="UP000751190"/>
    </source>
</evidence>
<keyword evidence="3" id="KW-0503">Monooxygenase</keyword>
<keyword evidence="3" id="KW-0408">Iron</keyword>
<dbReference type="PRINTS" id="PR00385">
    <property type="entry name" value="P450"/>
</dbReference>
<accession>A0A8J5XUT7</accession>
<gene>
    <name evidence="5" type="ORF">KFE25_005390</name>
</gene>
<keyword evidence="3" id="KW-0479">Metal-binding</keyword>
<feature type="signal peptide" evidence="4">
    <location>
        <begin position="1"/>
        <end position="16"/>
    </location>
</feature>
<organism evidence="5 6">
    <name type="scientific">Diacronema lutheri</name>
    <name type="common">Unicellular marine alga</name>
    <name type="synonym">Monochrysis lutheri</name>
    <dbReference type="NCBI Taxonomy" id="2081491"/>
    <lineage>
        <taxon>Eukaryota</taxon>
        <taxon>Haptista</taxon>
        <taxon>Haptophyta</taxon>
        <taxon>Pavlovophyceae</taxon>
        <taxon>Pavlovales</taxon>
        <taxon>Pavlovaceae</taxon>
        <taxon>Diacronema</taxon>
    </lineage>
</organism>
<dbReference type="InterPro" id="IPR050121">
    <property type="entry name" value="Cytochrome_P450_monoxygenase"/>
</dbReference>
<evidence type="ECO:0000256" key="1">
    <source>
        <dbReference type="ARBA" id="ARBA00001971"/>
    </source>
</evidence>
<dbReference type="InterPro" id="IPR001128">
    <property type="entry name" value="Cyt_P450"/>
</dbReference>
<dbReference type="CDD" id="cd00302">
    <property type="entry name" value="cytochrome_P450"/>
    <property type="match status" value="1"/>
</dbReference>
<dbReference type="Proteomes" id="UP000751190">
    <property type="component" value="Unassembled WGS sequence"/>
</dbReference>
<evidence type="ECO:0008006" key="7">
    <source>
        <dbReference type="Google" id="ProtNLM"/>
    </source>
</evidence>
<dbReference type="PANTHER" id="PTHR24305">
    <property type="entry name" value="CYTOCHROME P450"/>
    <property type="match status" value="1"/>
</dbReference>
<keyword evidence="4" id="KW-0732">Signal</keyword>
<feature type="chain" id="PRO_5035161174" description="Cytochrome P450" evidence="4">
    <location>
        <begin position="17"/>
        <end position="442"/>
    </location>
</feature>
<dbReference type="Pfam" id="PF00067">
    <property type="entry name" value="p450"/>
    <property type="match status" value="1"/>
</dbReference>
<dbReference type="PROSITE" id="PS00086">
    <property type="entry name" value="CYTOCHROME_P450"/>
    <property type="match status" value="1"/>
</dbReference>
<evidence type="ECO:0000256" key="4">
    <source>
        <dbReference type="SAM" id="SignalP"/>
    </source>
</evidence>
<keyword evidence="3" id="KW-0560">Oxidoreductase</keyword>
<evidence type="ECO:0000256" key="3">
    <source>
        <dbReference type="RuleBase" id="RU000461"/>
    </source>
</evidence>
<keyword evidence="3" id="KW-0349">Heme</keyword>
<keyword evidence="6" id="KW-1185">Reference proteome</keyword>
<dbReference type="GO" id="GO:0005506">
    <property type="term" value="F:iron ion binding"/>
    <property type="evidence" value="ECO:0007669"/>
    <property type="project" value="InterPro"/>
</dbReference>
<comment type="similarity">
    <text evidence="2 3">Belongs to the cytochrome P450 family.</text>
</comment>
<name>A0A8J5XUT7_DIALT</name>
<dbReference type="InterPro" id="IPR036396">
    <property type="entry name" value="Cyt_P450_sf"/>
</dbReference>
<dbReference type="GO" id="GO:0016705">
    <property type="term" value="F:oxidoreductase activity, acting on paired donors, with incorporation or reduction of molecular oxygen"/>
    <property type="evidence" value="ECO:0007669"/>
    <property type="project" value="InterPro"/>
</dbReference>
<dbReference type="InterPro" id="IPR017972">
    <property type="entry name" value="Cyt_P450_CS"/>
</dbReference>
<dbReference type="GO" id="GO:0020037">
    <property type="term" value="F:heme binding"/>
    <property type="evidence" value="ECO:0007669"/>
    <property type="project" value="InterPro"/>
</dbReference>
<dbReference type="GO" id="GO:0004497">
    <property type="term" value="F:monooxygenase activity"/>
    <property type="evidence" value="ECO:0007669"/>
    <property type="project" value="UniProtKB-KW"/>
</dbReference>
<comment type="caution">
    <text evidence="5">The sequence shown here is derived from an EMBL/GenBank/DDBJ whole genome shotgun (WGS) entry which is preliminary data.</text>
</comment>